<dbReference type="FunFam" id="3.40.50.1820:FF:000107">
    <property type="entry name" value="Palmitoyl-protein thioesterase 1"/>
    <property type="match status" value="1"/>
</dbReference>
<feature type="chain" id="PRO_5042948716" description="Palmitoyl-protein thioesterase 1" evidence="9">
    <location>
        <begin position="22"/>
        <end position="298"/>
    </location>
</feature>
<dbReference type="InterPro" id="IPR029058">
    <property type="entry name" value="AB_hydrolase_fold"/>
</dbReference>
<evidence type="ECO:0000256" key="7">
    <source>
        <dbReference type="ARBA" id="ARBA00023180"/>
    </source>
</evidence>
<evidence type="ECO:0000256" key="8">
    <source>
        <dbReference type="ARBA" id="ARBA00031934"/>
    </source>
</evidence>
<evidence type="ECO:0000256" key="2">
    <source>
        <dbReference type="ARBA" id="ARBA00012423"/>
    </source>
</evidence>
<dbReference type="AlphaFoldDB" id="A0AAN9G9G4"/>
<dbReference type="Gene3D" id="3.40.50.1820">
    <property type="entry name" value="alpha/beta hydrolase"/>
    <property type="match status" value="1"/>
</dbReference>
<dbReference type="GO" id="GO:0005764">
    <property type="term" value="C:lysosome"/>
    <property type="evidence" value="ECO:0007669"/>
    <property type="project" value="TreeGrafter"/>
</dbReference>
<dbReference type="Pfam" id="PF02089">
    <property type="entry name" value="Palm_thioest"/>
    <property type="match status" value="1"/>
</dbReference>
<comment type="caution">
    <text evidence="10">The sequence shown here is derived from an EMBL/GenBank/DDBJ whole genome shotgun (WGS) entry which is preliminary data.</text>
</comment>
<dbReference type="PRINTS" id="PR00414">
    <property type="entry name" value="PPTHIESTRASE"/>
</dbReference>
<evidence type="ECO:0000256" key="5">
    <source>
        <dbReference type="ARBA" id="ARBA00022801"/>
    </source>
</evidence>
<dbReference type="Proteomes" id="UP001374579">
    <property type="component" value="Unassembled WGS sequence"/>
</dbReference>
<evidence type="ECO:0000256" key="4">
    <source>
        <dbReference type="ARBA" id="ARBA00022729"/>
    </source>
</evidence>
<feature type="signal peptide" evidence="9">
    <location>
        <begin position="1"/>
        <end position="21"/>
    </location>
</feature>
<evidence type="ECO:0000256" key="1">
    <source>
        <dbReference type="ARBA" id="ARBA00010758"/>
    </source>
</evidence>
<name>A0AAN9G9G4_9CAEN</name>
<dbReference type="PANTHER" id="PTHR11247:SF8">
    <property type="entry name" value="PALMITOYL-PROTEIN THIOESTERASE 1"/>
    <property type="match status" value="1"/>
</dbReference>
<keyword evidence="7" id="KW-0325">Glycoprotein</keyword>
<dbReference type="InterPro" id="IPR002472">
    <property type="entry name" value="Palm_thioest"/>
</dbReference>
<dbReference type="GO" id="GO:0006898">
    <property type="term" value="P:receptor-mediated endocytosis"/>
    <property type="evidence" value="ECO:0007669"/>
    <property type="project" value="TreeGrafter"/>
</dbReference>
<protein>
    <recommendedName>
        <fullName evidence="3">Palmitoyl-protein thioesterase 1</fullName>
        <ecNumber evidence="2">3.1.2.22</ecNumber>
    </recommendedName>
    <alternativeName>
        <fullName evidence="8">Palmitoyl-protein hydrolase 1</fullName>
    </alternativeName>
</protein>
<evidence type="ECO:0000256" key="6">
    <source>
        <dbReference type="ARBA" id="ARBA00023157"/>
    </source>
</evidence>
<dbReference type="EC" id="3.1.2.22" evidence="2"/>
<comment type="similarity">
    <text evidence="1">Belongs to the palmitoyl-protein thioesterase family.</text>
</comment>
<dbReference type="PANTHER" id="PTHR11247">
    <property type="entry name" value="PALMITOYL-PROTEIN THIOESTERASE/DOLICHYLDIPHOSPHATASE 1"/>
    <property type="match status" value="1"/>
</dbReference>
<accession>A0AAN9G9G4</accession>
<sequence length="298" mass="33488">MAAKVNVIVFLSVLAFAFAASQTVPIVIWHGMGDSCCNPLSMGSIKKLLEREVKGVYVRSLEIGDGIVEDTENGFLMNANDQISLVCSKLKNDSKLAAGYNSIGFSQGGQFLRAVAQRCPSPPMLNLISVGGQHQGVYGFPKCPGDNATLCNIVRQLLNYGAYVSFVQDHLVQAEYWQDPLNLEEYRKYSVFLADINQEQTVKPSYKENLLKLKNLVLIKFLQDTMVQPRESEWFGFYAPGQTKDILPMNQTKIWTEDRLGLQTLNSSGRLHFLSSDTDHLQFTETWFIENVVNKFLK</sequence>
<keyword evidence="6" id="KW-1015">Disulfide bond</keyword>
<dbReference type="SUPFAM" id="SSF53474">
    <property type="entry name" value="alpha/beta-Hydrolases"/>
    <property type="match status" value="1"/>
</dbReference>
<evidence type="ECO:0000313" key="11">
    <source>
        <dbReference type="Proteomes" id="UP001374579"/>
    </source>
</evidence>
<keyword evidence="4 9" id="KW-0732">Signal</keyword>
<evidence type="ECO:0000313" key="10">
    <source>
        <dbReference type="EMBL" id="KAK7100231.1"/>
    </source>
</evidence>
<dbReference type="GO" id="GO:0008474">
    <property type="term" value="F:palmitoyl-(protein) hydrolase activity"/>
    <property type="evidence" value="ECO:0007669"/>
    <property type="project" value="UniProtKB-EC"/>
</dbReference>
<evidence type="ECO:0000256" key="3">
    <source>
        <dbReference type="ARBA" id="ARBA00014212"/>
    </source>
</evidence>
<evidence type="ECO:0000256" key="9">
    <source>
        <dbReference type="SAM" id="SignalP"/>
    </source>
</evidence>
<reference evidence="10 11" key="1">
    <citation type="submission" date="2024-02" db="EMBL/GenBank/DDBJ databases">
        <title>Chromosome-scale genome assembly of the rough periwinkle Littorina saxatilis.</title>
        <authorList>
            <person name="De Jode A."/>
            <person name="Faria R."/>
            <person name="Formenti G."/>
            <person name="Sims Y."/>
            <person name="Smith T.P."/>
            <person name="Tracey A."/>
            <person name="Wood J.M.D."/>
            <person name="Zagrodzka Z.B."/>
            <person name="Johannesson K."/>
            <person name="Butlin R.K."/>
            <person name="Leder E.H."/>
        </authorList>
    </citation>
    <scope>NUCLEOTIDE SEQUENCE [LARGE SCALE GENOMIC DNA]</scope>
    <source>
        <strain evidence="10">Snail1</strain>
        <tissue evidence="10">Muscle</tissue>
    </source>
</reference>
<dbReference type="EMBL" id="JBAMIC010000011">
    <property type="protein sequence ID" value="KAK7100231.1"/>
    <property type="molecule type" value="Genomic_DNA"/>
</dbReference>
<proteinExistence type="inferred from homology"/>
<organism evidence="10 11">
    <name type="scientific">Littorina saxatilis</name>
    <dbReference type="NCBI Taxonomy" id="31220"/>
    <lineage>
        <taxon>Eukaryota</taxon>
        <taxon>Metazoa</taxon>
        <taxon>Spiralia</taxon>
        <taxon>Lophotrochozoa</taxon>
        <taxon>Mollusca</taxon>
        <taxon>Gastropoda</taxon>
        <taxon>Caenogastropoda</taxon>
        <taxon>Littorinimorpha</taxon>
        <taxon>Littorinoidea</taxon>
        <taxon>Littorinidae</taxon>
        <taxon>Littorina</taxon>
    </lineage>
</organism>
<keyword evidence="11" id="KW-1185">Reference proteome</keyword>
<keyword evidence="5" id="KW-0378">Hydrolase</keyword>
<gene>
    <name evidence="10" type="ORF">V1264_023219</name>
</gene>